<feature type="region of interest" description="Disordered" evidence="2">
    <location>
        <begin position="41"/>
        <end position="154"/>
    </location>
</feature>
<comment type="caution">
    <text evidence="4">The sequence shown here is derived from an EMBL/GenBank/DDBJ whole genome shotgun (WGS) entry which is preliminary data.</text>
</comment>
<feature type="region of interest" description="Disordered" evidence="2">
    <location>
        <begin position="582"/>
        <end position="626"/>
    </location>
</feature>
<feature type="compositionally biased region" description="Basic residues" evidence="2">
    <location>
        <begin position="648"/>
        <end position="657"/>
    </location>
</feature>
<protein>
    <recommendedName>
        <fullName evidence="3">Spindle pole body-associated protein cut12 domain-containing protein</fullName>
    </recommendedName>
</protein>
<feature type="compositionally biased region" description="Polar residues" evidence="2">
    <location>
        <begin position="57"/>
        <end position="80"/>
    </location>
</feature>
<dbReference type="AlphaFoldDB" id="A0A232M6W1"/>
<feature type="region of interest" description="Disordered" evidence="2">
    <location>
        <begin position="383"/>
        <end position="410"/>
    </location>
</feature>
<keyword evidence="1" id="KW-0175">Coiled coil</keyword>
<feature type="compositionally biased region" description="Basic and acidic residues" evidence="2">
    <location>
        <begin position="383"/>
        <end position="402"/>
    </location>
</feature>
<reference evidence="4 5" key="1">
    <citation type="journal article" date="2015" name="Environ. Microbiol.">
        <title>Metagenome sequence of Elaphomyces granulatus from sporocarp tissue reveals Ascomycota ectomycorrhizal fingerprints of genome expansion and a Proteobacteria-rich microbiome.</title>
        <authorList>
            <person name="Quandt C.A."/>
            <person name="Kohler A."/>
            <person name="Hesse C.N."/>
            <person name="Sharpton T.J."/>
            <person name="Martin F."/>
            <person name="Spatafora J.W."/>
        </authorList>
    </citation>
    <scope>NUCLEOTIDE SEQUENCE [LARGE SCALE GENOMIC DNA]</scope>
    <source>
        <strain evidence="4 5">OSC145934</strain>
    </source>
</reference>
<dbReference type="EMBL" id="NPHW01002146">
    <property type="protein sequence ID" value="OXV12078.1"/>
    <property type="molecule type" value="Genomic_DNA"/>
</dbReference>
<dbReference type="OrthoDB" id="5383703at2759"/>
<keyword evidence="5" id="KW-1185">Reference proteome</keyword>
<dbReference type="Proteomes" id="UP000243515">
    <property type="component" value="Unassembled WGS sequence"/>
</dbReference>
<feature type="domain" description="Spindle pole body-associated protein cut12" evidence="3">
    <location>
        <begin position="163"/>
        <end position="302"/>
    </location>
</feature>
<organism evidence="4 5">
    <name type="scientific">Elaphomyces granulatus</name>
    <dbReference type="NCBI Taxonomy" id="519963"/>
    <lineage>
        <taxon>Eukaryota</taxon>
        <taxon>Fungi</taxon>
        <taxon>Dikarya</taxon>
        <taxon>Ascomycota</taxon>
        <taxon>Pezizomycotina</taxon>
        <taxon>Eurotiomycetes</taxon>
        <taxon>Eurotiomycetidae</taxon>
        <taxon>Eurotiales</taxon>
        <taxon>Elaphomycetaceae</taxon>
        <taxon>Elaphomyces</taxon>
    </lineage>
</organism>
<feature type="region of interest" description="Disordered" evidence="2">
    <location>
        <begin position="710"/>
        <end position="732"/>
    </location>
</feature>
<feature type="coiled-coil region" evidence="1">
    <location>
        <begin position="259"/>
        <end position="293"/>
    </location>
</feature>
<evidence type="ECO:0000313" key="4">
    <source>
        <dbReference type="EMBL" id="OXV12078.1"/>
    </source>
</evidence>
<accession>A0A232M6W1</accession>
<gene>
    <name evidence="4" type="ORF">Egran_00160</name>
</gene>
<evidence type="ECO:0000256" key="2">
    <source>
        <dbReference type="SAM" id="MobiDB-lite"/>
    </source>
</evidence>
<feature type="compositionally biased region" description="Polar residues" evidence="2">
    <location>
        <begin position="661"/>
        <end position="675"/>
    </location>
</feature>
<dbReference type="InterPro" id="IPR021589">
    <property type="entry name" value="Cut12"/>
</dbReference>
<evidence type="ECO:0000256" key="1">
    <source>
        <dbReference type="SAM" id="Coils"/>
    </source>
</evidence>
<sequence>MLEWITRQNAEVASAAATDSTVLEPPETPAPVFALRAFRSALFGTPGAEDEEEDDQTPGQKRQTDSQHQPSVLSQPTGEQPPNGRAGKSGDVQMALQAMPSPTKSILVTPGTTSNRRKTVSFGDTVLDNERRKDGSLAKGGRMPPASNFPSQWLTGLPEGKIRVRSKFTESLLDARETSPYDPPRVTEPVRSDRKLLKHAEEFAVRIRHPEEMDNHVILNESRSQSGHYWKVEFDSYRKRTSREIRKLVQYRSAAKSYARKKDEEALRLADKLKEEEAKVADMERHVSSLASTMVGGDADKEKLVQELTKQTTLALQYKHKASTLRRALERHGVIGPPDDQLDVDLAADQSADKPPKSQQALEVALTKSDELKPQTTELKKLQDLAQSSERKASDLEKENKSLKQNMARYKQEMTKYEDRRKEKEAKLKQREAKLEVRNQEYRERLKTATRERREAEEALKQSFYEERRRMQEQIDLLRSKIASMERVSRTGKREESIHRSRKRHPVVHMYDFGRHSGHYDLNQAADFHHHTNLNPQSRRWHLYRSPVVVSASPDQTTVKAGTMDPDSYEEEPIIWLDNSPPKPSRHRSHTIPSSSVATVLPSLPPSKDFSTKTTSRNGKSTERDLALLSPRPTMVMLPAKVDDGPKHRFHRSRQHKPPASVSSEHLSLEPQTGVESDFEAPLSHSRANMARIKRDAMSPERVAAAKARLKQRAKGRRNSEDVKENIMIFDE</sequence>
<feature type="region of interest" description="Disordered" evidence="2">
    <location>
        <begin position="645"/>
        <end position="682"/>
    </location>
</feature>
<name>A0A232M6W1_9EURO</name>
<dbReference type="Pfam" id="PF11500">
    <property type="entry name" value="Cut12"/>
    <property type="match status" value="1"/>
</dbReference>
<evidence type="ECO:0000259" key="3">
    <source>
        <dbReference type="Pfam" id="PF11500"/>
    </source>
</evidence>
<feature type="compositionally biased region" description="Polar residues" evidence="2">
    <location>
        <begin position="100"/>
        <end position="114"/>
    </location>
</feature>
<evidence type="ECO:0000313" key="5">
    <source>
        <dbReference type="Proteomes" id="UP000243515"/>
    </source>
</evidence>
<proteinExistence type="predicted"/>